<feature type="chain" id="PRO_5014393441" description="Putative amidase domain-containing protein" evidence="1">
    <location>
        <begin position="24"/>
        <end position="527"/>
    </location>
</feature>
<evidence type="ECO:0000259" key="2">
    <source>
        <dbReference type="Pfam" id="PF12671"/>
    </source>
</evidence>
<dbReference type="RefSeq" id="WP_103082079.1">
    <property type="nucleotide sequence ID" value="NZ_CP021850.1"/>
</dbReference>
<evidence type="ECO:0000256" key="1">
    <source>
        <dbReference type="SAM" id="SignalP"/>
    </source>
</evidence>
<reference evidence="4" key="1">
    <citation type="submission" date="2017-06" db="EMBL/GenBank/DDBJ databases">
        <title>Investigating the central metabolism of Clostridium thermosuccinogenes.</title>
        <authorList>
            <person name="Koendjbiharie J.G."/>
            <person name="Van Kranenburg R."/>
            <person name="Vriesendorp B."/>
        </authorList>
    </citation>
    <scope>NUCLEOTIDE SEQUENCE [LARGE SCALE GENOMIC DNA]</scope>
    <source>
        <strain evidence="4">DSM 5806</strain>
    </source>
</reference>
<protein>
    <recommendedName>
        <fullName evidence="2">Putative amidase domain-containing protein</fullName>
    </recommendedName>
</protein>
<keyword evidence="1" id="KW-0732">Signal</keyword>
<evidence type="ECO:0000313" key="4">
    <source>
        <dbReference type="Proteomes" id="UP000236151"/>
    </source>
</evidence>
<dbReference type="AlphaFoldDB" id="A0A2K2F4L8"/>
<sequence>MKKIISVLVSIALIFSLSGFALAEKNNTVIKPVSSLNEEEKAVKSTIEQFLNRSFQSFVSLEEGNINDVTEDNDSTYIYKMFNKQQIELYKEFGISYQWFKLNPCYRSISIKNNQADVKLTLDVDYQLTGVDVESGMYGINFDFVLNNKNGIWTISKIDSDYDLFNKFKENIKNEAKQLISGSSIKEAVNKAYQKKIDDFQTMKVQISDTKTEKISKEPSSDVIITATYPYNSSNGVAYATRFVGGDSTSVGDSYTLESAHPYTNNYTNTWTISKTGAVSIRVHFSRISTEDGWDYVTTDAGDEFTGSYDSGVWSSWKQGSSIKVTLNTDSSVTDWGFKIDRIDYRYFYNTELTSPGTWDCTNFVSQCIWAAYGGYVSGNDTQTRTNISNKVRMVNGTYTTGWFGGTGGGSGPWENVGSLWTFATNSSKTYGPNATGINNNAYYNNISPSSVLLGDVLQFYDYDISDYHHSVYVTYKPSSGVTWNNLLVCQHSSDVKNRPVIELINAFGGSSCKMRRMTFSSASFSS</sequence>
<evidence type="ECO:0000313" key="3">
    <source>
        <dbReference type="EMBL" id="PNT97850.1"/>
    </source>
</evidence>
<dbReference type="Gene3D" id="2.60.120.290">
    <property type="entry name" value="Spermadhesin, CUB domain"/>
    <property type="match status" value="1"/>
</dbReference>
<proteinExistence type="predicted"/>
<keyword evidence="4" id="KW-1185">Reference proteome</keyword>
<dbReference type="KEGG" id="cthd:CDO33_13535"/>
<feature type="domain" description="Putative amidase" evidence="2">
    <location>
        <begin position="345"/>
        <end position="501"/>
    </location>
</feature>
<gene>
    <name evidence="3" type="ORF">CDQ84_12585</name>
</gene>
<accession>A0A2K2F4L8</accession>
<dbReference type="OrthoDB" id="9812429at2"/>
<organism evidence="3 4">
    <name type="scientific">Clostridium thermosuccinogenes</name>
    <dbReference type="NCBI Taxonomy" id="84032"/>
    <lineage>
        <taxon>Bacteria</taxon>
        <taxon>Bacillati</taxon>
        <taxon>Bacillota</taxon>
        <taxon>Clostridia</taxon>
        <taxon>Eubacteriales</taxon>
        <taxon>Clostridiaceae</taxon>
        <taxon>Clostridium</taxon>
    </lineage>
</organism>
<dbReference type="InterPro" id="IPR035914">
    <property type="entry name" value="Sperma_CUB_dom_sf"/>
</dbReference>
<dbReference type="InterPro" id="IPR024301">
    <property type="entry name" value="Amidase_6"/>
</dbReference>
<feature type="signal peptide" evidence="1">
    <location>
        <begin position="1"/>
        <end position="23"/>
    </location>
</feature>
<name>A0A2K2F4L8_9CLOT</name>
<dbReference type="SUPFAM" id="SSF49854">
    <property type="entry name" value="Spermadhesin, CUB domain"/>
    <property type="match status" value="1"/>
</dbReference>
<dbReference type="EMBL" id="NIOJ01000033">
    <property type="protein sequence ID" value="PNT97850.1"/>
    <property type="molecule type" value="Genomic_DNA"/>
</dbReference>
<comment type="caution">
    <text evidence="3">The sequence shown here is derived from an EMBL/GenBank/DDBJ whole genome shotgun (WGS) entry which is preliminary data.</text>
</comment>
<dbReference type="Proteomes" id="UP000236151">
    <property type="component" value="Unassembled WGS sequence"/>
</dbReference>
<dbReference type="Pfam" id="PF12671">
    <property type="entry name" value="Amidase_6"/>
    <property type="match status" value="1"/>
</dbReference>